<dbReference type="GO" id="GO:0009086">
    <property type="term" value="P:methionine biosynthetic process"/>
    <property type="evidence" value="ECO:0007669"/>
    <property type="project" value="UniProtKB-ARBA"/>
</dbReference>
<dbReference type="PANTHER" id="PTHR11808">
    <property type="entry name" value="TRANS-SULFURATION ENZYME FAMILY MEMBER"/>
    <property type="match status" value="1"/>
</dbReference>
<feature type="modified residue" description="N6-(pyridoxal phosphate)lysine" evidence="4">
    <location>
        <position position="198"/>
    </location>
</feature>
<dbReference type="FunFam" id="3.90.1150.10:FF:000033">
    <property type="entry name" value="Cystathionine gamma-synthase"/>
    <property type="match status" value="1"/>
</dbReference>
<dbReference type="Proteomes" id="UP000295504">
    <property type="component" value="Unassembled WGS sequence"/>
</dbReference>
<dbReference type="GO" id="GO:0005737">
    <property type="term" value="C:cytoplasm"/>
    <property type="evidence" value="ECO:0007669"/>
    <property type="project" value="TreeGrafter"/>
</dbReference>
<dbReference type="OrthoDB" id="9780685at2"/>
<keyword evidence="7" id="KW-1185">Reference proteome</keyword>
<dbReference type="InterPro" id="IPR015421">
    <property type="entry name" value="PyrdxlP-dep_Trfase_major"/>
</dbReference>
<evidence type="ECO:0000256" key="2">
    <source>
        <dbReference type="ARBA" id="ARBA00009077"/>
    </source>
</evidence>
<reference evidence="6 7" key="1">
    <citation type="submission" date="2019-03" db="EMBL/GenBank/DDBJ databases">
        <title>Genomic Encyclopedia of Type Strains, Phase IV (KMG-IV): sequencing the most valuable type-strain genomes for metagenomic binning, comparative biology and taxonomic classification.</title>
        <authorList>
            <person name="Goeker M."/>
        </authorList>
    </citation>
    <scope>NUCLEOTIDE SEQUENCE [LARGE SCALE GENOMIC DNA]</scope>
    <source>
        <strain evidence="6 7">DSM 100013</strain>
    </source>
</reference>
<dbReference type="Pfam" id="PF01053">
    <property type="entry name" value="Cys_Met_Meta_PP"/>
    <property type="match status" value="1"/>
</dbReference>
<dbReference type="RefSeq" id="WP_132849546.1">
    <property type="nucleotide sequence ID" value="NZ_CP058648.1"/>
</dbReference>
<dbReference type="GO" id="GO:0030170">
    <property type="term" value="F:pyridoxal phosphate binding"/>
    <property type="evidence" value="ECO:0007669"/>
    <property type="project" value="InterPro"/>
</dbReference>
<evidence type="ECO:0000256" key="3">
    <source>
        <dbReference type="ARBA" id="ARBA00022898"/>
    </source>
</evidence>
<organism evidence="6 7">
    <name type="scientific">Serpentinicella alkaliphila</name>
    <dbReference type="NCBI Taxonomy" id="1734049"/>
    <lineage>
        <taxon>Bacteria</taxon>
        <taxon>Bacillati</taxon>
        <taxon>Bacillota</taxon>
        <taxon>Clostridia</taxon>
        <taxon>Peptostreptococcales</taxon>
        <taxon>Natronincolaceae</taxon>
        <taxon>Serpentinicella</taxon>
    </lineage>
</organism>
<dbReference type="InterPro" id="IPR000277">
    <property type="entry name" value="Cys/Met-Metab_PyrdxlP-dep_enz"/>
</dbReference>
<dbReference type="CDD" id="cd00614">
    <property type="entry name" value="CGS_like"/>
    <property type="match status" value="1"/>
</dbReference>
<evidence type="ECO:0000313" key="6">
    <source>
        <dbReference type="EMBL" id="TCP96606.1"/>
    </source>
</evidence>
<evidence type="ECO:0000256" key="1">
    <source>
        <dbReference type="ARBA" id="ARBA00001933"/>
    </source>
</evidence>
<comment type="similarity">
    <text evidence="2 5">Belongs to the trans-sulfuration enzymes family.</text>
</comment>
<keyword evidence="3 4" id="KW-0663">Pyridoxal phosphate</keyword>
<protein>
    <submittedName>
        <fullName evidence="6">Cystathionine gamma-synthase</fullName>
    </submittedName>
</protein>
<sequence>MKLDIFTNLVHGDLSFDESTGAISYPIYQSATFKHIGLNQSTGFDYSRESNPTRQKLESTLAILEGGKAAFAYSTGMAAIANLFNVFSSNDHIIVSNDLYGGTYRIFEELLCKQYGLQFTYVDTSNLNDIYNAYKENTKAVFIETPTNPMMKISDIKEISKFTKEKNILLIVDNTFLTPYFQRPLDLGADVVVHSGTKFLGGHNDVLAGAIILKENDELAERIKLIQKTVGAVLAPFDSWLLLRGIKTLGIRMEKQQENAFKIVEWLKQNKNVEEVFYPGIPDHVGHDICKSQSSGFGSMLSFSVKDVSLVKTILEGVKIISFAESLGGVESLITYPMVQTHSAIPKDILDAIGVNDKLLRLSVGIECAEDLIKDLERAMRLTI</sequence>
<proteinExistence type="inferred from homology"/>
<name>A0A4R2T5E2_9FIRM</name>
<dbReference type="InterPro" id="IPR015424">
    <property type="entry name" value="PyrdxlP-dep_Trfase"/>
</dbReference>
<dbReference type="Gene3D" id="3.40.640.10">
    <property type="entry name" value="Type I PLP-dependent aspartate aminotransferase-like (Major domain)"/>
    <property type="match status" value="1"/>
</dbReference>
<comment type="caution">
    <text evidence="6">The sequence shown here is derived from an EMBL/GenBank/DDBJ whole genome shotgun (WGS) entry which is preliminary data.</text>
</comment>
<dbReference type="AlphaFoldDB" id="A0A4R2T5E2"/>
<evidence type="ECO:0000256" key="4">
    <source>
        <dbReference type="PIRSR" id="PIRSR001434-2"/>
    </source>
</evidence>
<dbReference type="InterPro" id="IPR015422">
    <property type="entry name" value="PyrdxlP-dep_Trfase_small"/>
</dbReference>
<dbReference type="GO" id="GO:0016846">
    <property type="term" value="F:carbon-sulfur lyase activity"/>
    <property type="evidence" value="ECO:0007669"/>
    <property type="project" value="TreeGrafter"/>
</dbReference>
<dbReference type="PIRSF" id="PIRSF001434">
    <property type="entry name" value="CGS"/>
    <property type="match status" value="1"/>
</dbReference>
<accession>A0A4R2T5E2</accession>
<dbReference type="EMBL" id="SLYC01000050">
    <property type="protein sequence ID" value="TCP96606.1"/>
    <property type="molecule type" value="Genomic_DNA"/>
</dbReference>
<dbReference type="Gene3D" id="3.90.1150.10">
    <property type="entry name" value="Aspartate Aminotransferase, domain 1"/>
    <property type="match status" value="1"/>
</dbReference>
<evidence type="ECO:0000256" key="5">
    <source>
        <dbReference type="RuleBase" id="RU362118"/>
    </source>
</evidence>
<dbReference type="FunFam" id="3.40.640.10:FF:000009">
    <property type="entry name" value="Cystathionine gamma-synthase homolog"/>
    <property type="match status" value="1"/>
</dbReference>
<dbReference type="SUPFAM" id="SSF53383">
    <property type="entry name" value="PLP-dependent transferases"/>
    <property type="match status" value="1"/>
</dbReference>
<dbReference type="PROSITE" id="PS00868">
    <property type="entry name" value="CYS_MET_METAB_PP"/>
    <property type="match status" value="1"/>
</dbReference>
<dbReference type="PANTHER" id="PTHR11808:SF90">
    <property type="entry name" value="CYSTATHIONINE GAMMA-SYNTHASE"/>
    <property type="match status" value="1"/>
</dbReference>
<dbReference type="InterPro" id="IPR054542">
    <property type="entry name" value="Cys_met_metab_PP"/>
</dbReference>
<evidence type="ECO:0000313" key="7">
    <source>
        <dbReference type="Proteomes" id="UP000295504"/>
    </source>
</evidence>
<gene>
    <name evidence="6" type="ORF">EDD79_10501</name>
</gene>
<comment type="cofactor">
    <cofactor evidence="1 5">
        <name>pyridoxal 5'-phosphate</name>
        <dbReference type="ChEBI" id="CHEBI:597326"/>
    </cofactor>
</comment>
<dbReference type="GO" id="GO:0019346">
    <property type="term" value="P:transsulfuration"/>
    <property type="evidence" value="ECO:0007669"/>
    <property type="project" value="InterPro"/>
</dbReference>